<gene>
    <name evidence="1" type="ORF">O181_072288</name>
</gene>
<comment type="caution">
    <text evidence="1">The sequence shown here is derived from an EMBL/GenBank/DDBJ whole genome shotgun (WGS) entry which is preliminary data.</text>
</comment>
<name>A0A9Q3F766_9BASI</name>
<dbReference type="Proteomes" id="UP000765509">
    <property type="component" value="Unassembled WGS sequence"/>
</dbReference>
<dbReference type="EMBL" id="AVOT02037840">
    <property type="protein sequence ID" value="MBW0532573.1"/>
    <property type="molecule type" value="Genomic_DNA"/>
</dbReference>
<evidence type="ECO:0000313" key="2">
    <source>
        <dbReference type="Proteomes" id="UP000765509"/>
    </source>
</evidence>
<keyword evidence="2" id="KW-1185">Reference proteome</keyword>
<dbReference type="AlphaFoldDB" id="A0A9Q3F766"/>
<organism evidence="1 2">
    <name type="scientific">Austropuccinia psidii MF-1</name>
    <dbReference type="NCBI Taxonomy" id="1389203"/>
    <lineage>
        <taxon>Eukaryota</taxon>
        <taxon>Fungi</taxon>
        <taxon>Dikarya</taxon>
        <taxon>Basidiomycota</taxon>
        <taxon>Pucciniomycotina</taxon>
        <taxon>Pucciniomycetes</taxon>
        <taxon>Pucciniales</taxon>
        <taxon>Sphaerophragmiaceae</taxon>
        <taxon>Austropuccinia</taxon>
    </lineage>
</organism>
<evidence type="ECO:0000313" key="1">
    <source>
        <dbReference type="EMBL" id="MBW0532573.1"/>
    </source>
</evidence>
<accession>A0A9Q3F766</accession>
<reference evidence="1" key="1">
    <citation type="submission" date="2021-03" db="EMBL/GenBank/DDBJ databases">
        <title>Draft genome sequence of rust myrtle Austropuccinia psidii MF-1, a brazilian biotype.</title>
        <authorList>
            <person name="Quecine M.C."/>
            <person name="Pachon D.M.R."/>
            <person name="Bonatelli M.L."/>
            <person name="Correr F.H."/>
            <person name="Franceschini L.M."/>
            <person name="Leite T.F."/>
            <person name="Margarido G.R.A."/>
            <person name="Almeida C.A."/>
            <person name="Ferrarezi J.A."/>
            <person name="Labate C.A."/>
        </authorList>
    </citation>
    <scope>NUCLEOTIDE SEQUENCE</scope>
    <source>
        <strain evidence="1">MF-1</strain>
    </source>
</reference>
<proteinExistence type="predicted"/>
<protein>
    <submittedName>
        <fullName evidence="1">Uncharacterized protein</fullName>
    </submittedName>
</protein>
<dbReference type="OrthoDB" id="2507294at2759"/>
<sequence>MYGIDLHKNKDRYFTIGDNKHQKFSFLPFKRQIKVNKVSPVYLELEKLKSEEMNEAEVSLHLTNIKENQPSTLPYDHKEAFLKDKELLGEIIGHELDIIFNIDRPYPPLMRRPVYP</sequence>